<protein>
    <submittedName>
        <fullName evidence="1">Uncharacterized protein</fullName>
    </submittedName>
</protein>
<dbReference type="RefSeq" id="WP_408905443.1">
    <property type="nucleotide sequence ID" value="NZ_JAROCE010000002.1"/>
</dbReference>
<proteinExistence type="predicted"/>
<keyword evidence="2" id="KW-1185">Reference proteome</keyword>
<gene>
    <name evidence="1" type="ORF">P5G46_08180</name>
</gene>
<name>A0ABW9GG43_9MICO</name>
<sequence>MKPQRVQVIDLRWSLSDSEFREPAWRVRNRMRHLLAQLEAGDFVRLCVDRSSLPSDVIDLIPADVRVQIESDDATTLHRWLLELETSP</sequence>
<dbReference type="EMBL" id="JAROCE010000002">
    <property type="protein sequence ID" value="MFM2720479.1"/>
    <property type="molecule type" value="Genomic_DNA"/>
</dbReference>
<comment type="caution">
    <text evidence="1">The sequence shown here is derived from an EMBL/GenBank/DDBJ whole genome shotgun (WGS) entry which is preliminary data.</text>
</comment>
<reference evidence="1 2" key="1">
    <citation type="submission" date="2023-03" db="EMBL/GenBank/DDBJ databases">
        <title>MT1 and MT2 Draft Genomes of Novel Species.</title>
        <authorList>
            <person name="Venkateswaran K."/>
        </authorList>
    </citation>
    <scope>NUCLEOTIDE SEQUENCE [LARGE SCALE GENOMIC DNA]</scope>
    <source>
        <strain evidence="1 2">IF8SW-P5</strain>
    </source>
</reference>
<organism evidence="1 2">
    <name type="scientific">Microbacterium mcarthurae</name>
    <dbReference type="NCBI Taxonomy" id="3035918"/>
    <lineage>
        <taxon>Bacteria</taxon>
        <taxon>Bacillati</taxon>
        <taxon>Actinomycetota</taxon>
        <taxon>Actinomycetes</taxon>
        <taxon>Micrococcales</taxon>
        <taxon>Microbacteriaceae</taxon>
        <taxon>Microbacterium</taxon>
    </lineage>
</organism>
<dbReference type="Proteomes" id="UP001630303">
    <property type="component" value="Unassembled WGS sequence"/>
</dbReference>
<evidence type="ECO:0000313" key="1">
    <source>
        <dbReference type="EMBL" id="MFM2720479.1"/>
    </source>
</evidence>
<accession>A0ABW9GG43</accession>
<evidence type="ECO:0000313" key="2">
    <source>
        <dbReference type="Proteomes" id="UP001630303"/>
    </source>
</evidence>